<dbReference type="InterPro" id="IPR029039">
    <property type="entry name" value="Flavoprotein-like_sf"/>
</dbReference>
<proteinExistence type="inferred from homology"/>
<keyword evidence="1 6" id="KW-0285">Flavoprotein</keyword>
<dbReference type="InterPro" id="IPR023048">
    <property type="entry name" value="NADH:quinone_OxRdtase_FMN_depd"/>
</dbReference>
<dbReference type="EC" id="1.7.1.17" evidence="6"/>
<sequence>MATLLHIDSSVFPAEASASRPVTAAFRRTWEEQHPEGTVIYRDLAANPVPHITADAWSAGYADPSERTARQSAAFAARLELIEELERADVILIGAPMYNYTVPSTLKAWLDSVLLLGRTAGESPSAQGTPTVVVASRGGSYAPGTPRENFEFVQNYLEAVLRRTLGLDLEFIVPELTMAPRSPAMSELTPLFERSRERAHSEAVTKAKELTERLTADNGR</sequence>
<comment type="similarity">
    <text evidence="6">Belongs to the azoreductase type 1 family.</text>
</comment>
<gene>
    <name evidence="6" type="primary">azoR</name>
    <name evidence="9" type="ORF">F3L20_19215</name>
</gene>
<keyword evidence="3 6" id="KW-0560">Oxidoreductase</keyword>
<feature type="binding site" evidence="6">
    <location>
        <begin position="17"/>
        <end position="19"/>
    </location>
    <ligand>
        <name>FMN</name>
        <dbReference type="ChEBI" id="CHEBI:58210"/>
    </ligand>
</feature>
<name>A0ABX5ZST3_STRTE</name>
<comment type="caution">
    <text evidence="6">Lacks conserved residue(s) required for the propagation of feature annotation.</text>
</comment>
<evidence type="ECO:0000256" key="7">
    <source>
        <dbReference type="SAM" id="MobiDB-lite"/>
    </source>
</evidence>
<dbReference type="RefSeq" id="WP_150155413.1">
    <property type="nucleotide sequence ID" value="NZ_CP043959.1"/>
</dbReference>
<dbReference type="EC" id="1.6.5.-" evidence="6"/>
<comment type="catalytic activity">
    <reaction evidence="6">
        <text>2 a quinone + NADH + H(+) = 2 a 1,4-benzosemiquinone + NAD(+)</text>
        <dbReference type="Rhea" id="RHEA:65952"/>
        <dbReference type="ChEBI" id="CHEBI:15378"/>
        <dbReference type="ChEBI" id="CHEBI:57540"/>
        <dbReference type="ChEBI" id="CHEBI:57945"/>
        <dbReference type="ChEBI" id="CHEBI:132124"/>
        <dbReference type="ChEBI" id="CHEBI:134225"/>
    </reaction>
</comment>
<evidence type="ECO:0000256" key="5">
    <source>
        <dbReference type="ARBA" id="ARBA00048542"/>
    </source>
</evidence>
<dbReference type="EMBL" id="CP043959">
    <property type="protein sequence ID" value="QER87695.1"/>
    <property type="molecule type" value="Genomic_DNA"/>
</dbReference>
<accession>A0ABX5ZST3</accession>
<evidence type="ECO:0000256" key="3">
    <source>
        <dbReference type="ARBA" id="ARBA00023002"/>
    </source>
</evidence>
<dbReference type="PANTHER" id="PTHR43741">
    <property type="entry name" value="FMN-DEPENDENT NADH-AZOREDUCTASE 1"/>
    <property type="match status" value="1"/>
</dbReference>
<feature type="domain" description="Flavodoxin-like fold" evidence="8">
    <location>
        <begin position="3"/>
        <end position="171"/>
    </location>
</feature>
<evidence type="ECO:0000259" key="8">
    <source>
        <dbReference type="Pfam" id="PF02525"/>
    </source>
</evidence>
<dbReference type="Pfam" id="PF02525">
    <property type="entry name" value="Flavodoxin_2"/>
    <property type="match status" value="1"/>
</dbReference>
<keyword evidence="10" id="KW-1185">Reference proteome</keyword>
<dbReference type="SUPFAM" id="SSF52218">
    <property type="entry name" value="Flavoproteins"/>
    <property type="match status" value="1"/>
</dbReference>
<dbReference type="HAMAP" id="MF_01216">
    <property type="entry name" value="Azoreductase_type1"/>
    <property type="match status" value="1"/>
</dbReference>
<comment type="cofactor">
    <cofactor evidence="6">
        <name>FMN</name>
        <dbReference type="ChEBI" id="CHEBI:58210"/>
    </cofactor>
    <text evidence="6">Binds 1 FMN per subunit.</text>
</comment>
<comment type="subunit">
    <text evidence="6">Homodimer.</text>
</comment>
<dbReference type="InterPro" id="IPR003680">
    <property type="entry name" value="Flavodoxin_fold"/>
</dbReference>
<dbReference type="Proteomes" id="UP000324308">
    <property type="component" value="Chromosome"/>
</dbReference>
<organism evidence="9 10">
    <name type="scientific">Streptomyces tendae</name>
    <dbReference type="NCBI Taxonomy" id="1932"/>
    <lineage>
        <taxon>Bacteria</taxon>
        <taxon>Bacillati</taxon>
        <taxon>Actinomycetota</taxon>
        <taxon>Actinomycetes</taxon>
        <taxon>Kitasatosporales</taxon>
        <taxon>Streptomycetaceae</taxon>
        <taxon>Streptomyces</taxon>
    </lineage>
</organism>
<dbReference type="Gene3D" id="3.40.50.360">
    <property type="match status" value="1"/>
</dbReference>
<evidence type="ECO:0000313" key="10">
    <source>
        <dbReference type="Proteomes" id="UP000324308"/>
    </source>
</evidence>
<feature type="binding site" evidence="6">
    <location>
        <position position="10"/>
    </location>
    <ligand>
        <name>FMN</name>
        <dbReference type="ChEBI" id="CHEBI:58210"/>
    </ligand>
</feature>
<comment type="function">
    <text evidence="6">Quinone reductase that provides resistance to thiol-specific stress caused by electrophilic quinones.</text>
</comment>
<protein>
    <recommendedName>
        <fullName evidence="6">FMN dependent NADH:quinone oxidoreductase</fullName>
        <ecNumber evidence="6">1.6.5.-</ecNumber>
    </recommendedName>
    <alternativeName>
        <fullName evidence="6">Azo-dye reductase</fullName>
    </alternativeName>
    <alternativeName>
        <fullName evidence="6">FMN-dependent NADH-azo compound oxidoreductase</fullName>
    </alternativeName>
    <alternativeName>
        <fullName evidence="6">FMN-dependent NADH-azoreductase</fullName>
        <ecNumber evidence="6">1.7.1.17</ecNumber>
    </alternativeName>
</protein>
<evidence type="ECO:0000256" key="4">
    <source>
        <dbReference type="ARBA" id="ARBA00023027"/>
    </source>
</evidence>
<reference evidence="9 10" key="1">
    <citation type="submission" date="2019-09" db="EMBL/GenBank/DDBJ databases">
        <title>Draft genome sequence of the Ebosin-producing strain Streptomyces sp. 139.</title>
        <authorList>
            <person name="Ai L."/>
            <person name="Geng M."/>
            <person name="Ma M."/>
            <person name="Bai L."/>
        </authorList>
    </citation>
    <scope>NUCLEOTIDE SEQUENCE [LARGE SCALE GENOMIC DNA]</scope>
    <source>
        <strain evidence="9 10">139</strain>
    </source>
</reference>
<keyword evidence="2 6" id="KW-0288">FMN</keyword>
<comment type="function">
    <text evidence="6">Also exhibits azoreductase activity. Catalyzes the reductive cleavage of the azo bond in aromatic azo compounds to the corresponding amines.</text>
</comment>
<dbReference type="PANTHER" id="PTHR43741:SF4">
    <property type="entry name" value="FMN-DEPENDENT NADH:QUINONE OXIDOREDUCTASE"/>
    <property type="match status" value="1"/>
</dbReference>
<comment type="catalytic activity">
    <reaction evidence="5">
        <text>N,N-dimethyl-1,4-phenylenediamine + anthranilate + 2 NAD(+) = 2-(4-dimethylaminophenyl)diazenylbenzoate + 2 NADH + 2 H(+)</text>
        <dbReference type="Rhea" id="RHEA:55872"/>
        <dbReference type="ChEBI" id="CHEBI:15378"/>
        <dbReference type="ChEBI" id="CHEBI:15783"/>
        <dbReference type="ChEBI" id="CHEBI:16567"/>
        <dbReference type="ChEBI" id="CHEBI:57540"/>
        <dbReference type="ChEBI" id="CHEBI:57945"/>
        <dbReference type="ChEBI" id="CHEBI:71579"/>
        <dbReference type="EC" id="1.7.1.17"/>
    </reaction>
    <physiologicalReaction direction="right-to-left" evidence="5">
        <dbReference type="Rhea" id="RHEA:55874"/>
    </physiologicalReaction>
</comment>
<evidence type="ECO:0000256" key="6">
    <source>
        <dbReference type="HAMAP-Rule" id="MF_01216"/>
    </source>
</evidence>
<feature type="binding site" evidence="6">
    <location>
        <begin position="136"/>
        <end position="139"/>
    </location>
    <ligand>
        <name>FMN</name>
        <dbReference type="ChEBI" id="CHEBI:58210"/>
    </ligand>
</feature>
<dbReference type="InterPro" id="IPR050104">
    <property type="entry name" value="FMN-dep_NADH:Q_OxRdtase_AzoR1"/>
</dbReference>
<evidence type="ECO:0000256" key="2">
    <source>
        <dbReference type="ARBA" id="ARBA00022643"/>
    </source>
</evidence>
<keyword evidence="4 6" id="KW-0520">NAD</keyword>
<feature type="region of interest" description="Disordered" evidence="7">
    <location>
        <begin position="196"/>
        <end position="220"/>
    </location>
</feature>
<evidence type="ECO:0000256" key="1">
    <source>
        <dbReference type="ARBA" id="ARBA00022630"/>
    </source>
</evidence>
<evidence type="ECO:0000313" key="9">
    <source>
        <dbReference type="EMBL" id="QER87695.1"/>
    </source>
</evidence>